<evidence type="ECO:0000313" key="2">
    <source>
        <dbReference type="Proteomes" id="UP001153331"/>
    </source>
</evidence>
<protein>
    <submittedName>
        <fullName evidence="1">Uncharacterized protein</fullName>
    </submittedName>
</protein>
<accession>A0ACC2IRA2</accession>
<name>A0ACC2IRA2_9PLEO</name>
<dbReference type="Proteomes" id="UP001153331">
    <property type="component" value="Unassembled WGS sequence"/>
</dbReference>
<proteinExistence type="predicted"/>
<keyword evidence="2" id="KW-1185">Reference proteome</keyword>
<reference evidence="1" key="1">
    <citation type="submission" date="2022-11" db="EMBL/GenBank/DDBJ databases">
        <title>Genome Sequence of Boeremia exigua.</title>
        <authorList>
            <person name="Buettner E."/>
        </authorList>
    </citation>
    <scope>NUCLEOTIDE SEQUENCE</scope>
    <source>
        <strain evidence="1">CU02</strain>
    </source>
</reference>
<gene>
    <name evidence="1" type="ORF">OPT61_g1130</name>
</gene>
<sequence>MDRMDGVDSLMQLLNKDVVPCSSMCAALERHMDAGPAGFCALTACSRYIYRTVGQDVKILTVGVVVRRSNLTVGGFNYMQRSPNLIQLTLACAVAAHPLHVASSDHNGILCPEEFLVFCPRGAGRLSLKSTPSPHFAKSSLTKEVKKWIMTAKTVLITGCSAGGIGPALVNSFQSRGYFVYATARSLTKMADLASLPNVHLLELDVVNPVSIAAVAKEIEAHTGGRLDVLVNNAGQQYIMPALDVNIETAKNLFDVNYWGPLRMIQSFGEMLIRAEGCVVNIGSIAGVVNVPFQSQYGATKTAVSMLSETLRFELAPLKVRVITVVAGSVTSLLSSGVNGSPPTELPPTSYYRPIEKEIAKHQQFANMETTKFADGVVSAVVSRATGNLYMGTNAGIAKWLVPILPSFIYDRIVISMGRGIDKMP</sequence>
<dbReference type="EMBL" id="JAPHNI010000042">
    <property type="protein sequence ID" value="KAJ8117756.1"/>
    <property type="molecule type" value="Genomic_DNA"/>
</dbReference>
<comment type="caution">
    <text evidence="1">The sequence shown here is derived from an EMBL/GenBank/DDBJ whole genome shotgun (WGS) entry which is preliminary data.</text>
</comment>
<organism evidence="1 2">
    <name type="scientific">Boeremia exigua</name>
    <dbReference type="NCBI Taxonomy" id="749465"/>
    <lineage>
        <taxon>Eukaryota</taxon>
        <taxon>Fungi</taxon>
        <taxon>Dikarya</taxon>
        <taxon>Ascomycota</taxon>
        <taxon>Pezizomycotina</taxon>
        <taxon>Dothideomycetes</taxon>
        <taxon>Pleosporomycetidae</taxon>
        <taxon>Pleosporales</taxon>
        <taxon>Pleosporineae</taxon>
        <taxon>Didymellaceae</taxon>
        <taxon>Boeremia</taxon>
    </lineage>
</organism>
<evidence type="ECO:0000313" key="1">
    <source>
        <dbReference type="EMBL" id="KAJ8117756.1"/>
    </source>
</evidence>